<name>A0A0M0GCJ7_SPOGL</name>
<protein>
    <submittedName>
        <fullName evidence="1">Uncharacterized protein</fullName>
    </submittedName>
</protein>
<evidence type="ECO:0000313" key="1">
    <source>
        <dbReference type="EMBL" id="KON87453.1"/>
    </source>
</evidence>
<gene>
    <name evidence="1" type="ORF">AF332_11855</name>
</gene>
<accession>A0A0M0GCJ7</accession>
<dbReference type="OrthoDB" id="2624574at2"/>
<dbReference type="STRING" id="1459.AF332_11855"/>
<dbReference type="AlphaFoldDB" id="A0A0M0GCJ7"/>
<dbReference type="EMBL" id="LGUF01000007">
    <property type="protein sequence ID" value="KON87453.1"/>
    <property type="molecule type" value="Genomic_DNA"/>
</dbReference>
<evidence type="ECO:0000313" key="2">
    <source>
        <dbReference type="Proteomes" id="UP000037109"/>
    </source>
</evidence>
<proteinExistence type="predicted"/>
<reference evidence="2" key="1">
    <citation type="submission" date="2015-07" db="EMBL/GenBank/DDBJ databases">
        <title>Fjat-10036 dsm4.</title>
        <authorList>
            <person name="Liu B."/>
            <person name="Wang J."/>
            <person name="Zhu Y."/>
            <person name="Liu G."/>
            <person name="Chen Q."/>
            <person name="Chen Z."/>
            <person name="Lan J."/>
            <person name="Che J."/>
            <person name="Ge C."/>
            <person name="Shi H."/>
            <person name="Pan Z."/>
            <person name="Liu X."/>
        </authorList>
    </citation>
    <scope>NUCLEOTIDE SEQUENCE [LARGE SCALE GENOMIC DNA]</scope>
    <source>
        <strain evidence="2">DSM 4</strain>
    </source>
</reference>
<dbReference type="PATRIC" id="fig|1459.3.peg.2555"/>
<comment type="caution">
    <text evidence="1">The sequence shown here is derived from an EMBL/GenBank/DDBJ whole genome shotgun (WGS) entry which is preliminary data.</text>
</comment>
<organism evidence="1 2">
    <name type="scientific">Sporosarcina globispora</name>
    <name type="common">Bacillus globisporus</name>
    <dbReference type="NCBI Taxonomy" id="1459"/>
    <lineage>
        <taxon>Bacteria</taxon>
        <taxon>Bacillati</taxon>
        <taxon>Bacillota</taxon>
        <taxon>Bacilli</taxon>
        <taxon>Bacillales</taxon>
        <taxon>Caryophanaceae</taxon>
        <taxon>Sporosarcina</taxon>
    </lineage>
</organism>
<sequence length="77" mass="9070">MKCSNKYCLWNAYDQCCPDGEEAYNNATPNQLDCPSSLRRDFQSQLYALVEECEGLLQKRNMRELIEIRKFIEAQRS</sequence>
<dbReference type="Proteomes" id="UP000037109">
    <property type="component" value="Unassembled WGS sequence"/>
</dbReference>
<dbReference type="RefSeq" id="WP_053434807.1">
    <property type="nucleotide sequence ID" value="NZ_LGUF01000007.1"/>
</dbReference>
<keyword evidence="2" id="KW-1185">Reference proteome</keyword>